<dbReference type="GO" id="GO:0003677">
    <property type="term" value="F:DNA binding"/>
    <property type="evidence" value="ECO:0007669"/>
    <property type="project" value="UniProtKB-KW"/>
</dbReference>
<gene>
    <name evidence="5" type="ordered locus">Rpic12D_3408</name>
</gene>
<dbReference type="SMART" id="SM00345">
    <property type="entry name" value="HTH_GNTR"/>
    <property type="match status" value="1"/>
</dbReference>
<evidence type="ECO:0000256" key="2">
    <source>
        <dbReference type="ARBA" id="ARBA00023125"/>
    </source>
</evidence>
<evidence type="ECO:0000256" key="3">
    <source>
        <dbReference type="ARBA" id="ARBA00023163"/>
    </source>
</evidence>
<dbReference type="InterPro" id="IPR036388">
    <property type="entry name" value="WH-like_DNA-bd_sf"/>
</dbReference>
<dbReference type="PANTHER" id="PTHR43537">
    <property type="entry name" value="TRANSCRIPTIONAL REGULATOR, GNTR FAMILY"/>
    <property type="match status" value="1"/>
</dbReference>
<dbReference type="InterPro" id="IPR008920">
    <property type="entry name" value="TF_FadR/GntR_C"/>
</dbReference>
<name>C6BIJ9_RALP1</name>
<dbReference type="SUPFAM" id="SSF46785">
    <property type="entry name" value="Winged helix' DNA-binding domain"/>
    <property type="match status" value="1"/>
</dbReference>
<dbReference type="SUPFAM" id="SSF48008">
    <property type="entry name" value="GntR ligand-binding domain-like"/>
    <property type="match status" value="1"/>
</dbReference>
<protein>
    <submittedName>
        <fullName evidence="5">GntR domain protein</fullName>
    </submittedName>
</protein>
<sequence>MMTRRIYACQDIPATMFERLDAAPSLSDRVAQTLMDKIDAGELRRGERMPSETVLGQEFGVSRTVIREAISRLRHEGVVEARQGSGVYVTQQAGLKPLRIDAAQAGSIDAVLHIIELRRALEAEGAALAAQRRTDAEMIEIDAALDSIDAAVAAGGDGVTEDLRFHRAIAAASGNPFLVQALGFFSQYLEEAIGVTRSNEARREDFARQVRDEHRAMVEAIRHRDALAARNAAQTHMFNAARRLAEGRDAAQD</sequence>
<dbReference type="Gene3D" id="1.10.10.10">
    <property type="entry name" value="Winged helix-like DNA-binding domain superfamily/Winged helix DNA-binding domain"/>
    <property type="match status" value="1"/>
</dbReference>
<dbReference type="InterPro" id="IPR036390">
    <property type="entry name" value="WH_DNA-bd_sf"/>
</dbReference>
<dbReference type="EMBL" id="CP001644">
    <property type="protein sequence ID" value="ACS64672.1"/>
    <property type="molecule type" value="Genomic_DNA"/>
</dbReference>
<dbReference type="SMART" id="SM00895">
    <property type="entry name" value="FCD"/>
    <property type="match status" value="1"/>
</dbReference>
<dbReference type="PRINTS" id="PR00035">
    <property type="entry name" value="HTHGNTR"/>
</dbReference>
<dbReference type="KEGG" id="rpf:Rpic12D_3408"/>
<dbReference type="PROSITE" id="PS50949">
    <property type="entry name" value="HTH_GNTR"/>
    <property type="match status" value="1"/>
</dbReference>
<dbReference type="Gene3D" id="1.20.120.530">
    <property type="entry name" value="GntR ligand-binding domain-like"/>
    <property type="match status" value="1"/>
</dbReference>
<keyword evidence="3" id="KW-0804">Transcription</keyword>
<keyword evidence="2" id="KW-0238">DNA-binding</keyword>
<dbReference type="Pfam" id="PF07729">
    <property type="entry name" value="FCD"/>
    <property type="match status" value="1"/>
</dbReference>
<dbReference type="HOGENOM" id="CLU_017584_9_1_4"/>
<proteinExistence type="predicted"/>
<dbReference type="PANTHER" id="PTHR43537:SF5">
    <property type="entry name" value="UXU OPERON TRANSCRIPTIONAL REGULATOR"/>
    <property type="match status" value="1"/>
</dbReference>
<dbReference type="STRING" id="428406.Rpic12D_3408"/>
<dbReference type="CDD" id="cd07377">
    <property type="entry name" value="WHTH_GntR"/>
    <property type="match status" value="1"/>
</dbReference>
<organism evidence="5">
    <name type="scientific">Ralstonia pickettii (strain 12D)</name>
    <dbReference type="NCBI Taxonomy" id="428406"/>
    <lineage>
        <taxon>Bacteria</taxon>
        <taxon>Pseudomonadati</taxon>
        <taxon>Pseudomonadota</taxon>
        <taxon>Betaproteobacteria</taxon>
        <taxon>Burkholderiales</taxon>
        <taxon>Burkholderiaceae</taxon>
        <taxon>Ralstonia</taxon>
    </lineage>
</organism>
<evidence type="ECO:0000259" key="4">
    <source>
        <dbReference type="PROSITE" id="PS50949"/>
    </source>
</evidence>
<keyword evidence="1" id="KW-0805">Transcription regulation</keyword>
<dbReference type="AlphaFoldDB" id="C6BIJ9"/>
<dbReference type="GO" id="GO:0003700">
    <property type="term" value="F:DNA-binding transcription factor activity"/>
    <property type="evidence" value="ECO:0007669"/>
    <property type="project" value="InterPro"/>
</dbReference>
<feature type="domain" description="HTH gntR-type" evidence="4">
    <location>
        <begin position="24"/>
        <end position="92"/>
    </location>
</feature>
<dbReference type="InterPro" id="IPR000524">
    <property type="entry name" value="Tscrpt_reg_HTH_GntR"/>
</dbReference>
<accession>C6BIJ9</accession>
<evidence type="ECO:0000256" key="1">
    <source>
        <dbReference type="ARBA" id="ARBA00023015"/>
    </source>
</evidence>
<evidence type="ECO:0000313" key="5">
    <source>
        <dbReference type="EMBL" id="ACS64672.1"/>
    </source>
</evidence>
<dbReference type="InterPro" id="IPR011711">
    <property type="entry name" value="GntR_C"/>
</dbReference>
<reference evidence="5" key="1">
    <citation type="submission" date="2009-06" db="EMBL/GenBank/DDBJ databases">
        <title>Complete sequence chromosome 1 of Ralstonia pickettii 12D.</title>
        <authorList>
            <consortium name="US DOE Joint Genome Institute"/>
            <person name="Lucas S."/>
            <person name="Copeland A."/>
            <person name="Lapidus A."/>
            <person name="Glavina del Rio T."/>
            <person name="Dalin E."/>
            <person name="Tice H."/>
            <person name="Bruce D."/>
            <person name="Goodwin L."/>
            <person name="Pitluck S."/>
            <person name="Sims D."/>
            <person name="Meincke L."/>
            <person name="Brettin T."/>
            <person name="Detter J.C."/>
            <person name="Han C."/>
            <person name="Larimer F."/>
            <person name="Land M."/>
            <person name="Hauser L."/>
            <person name="Kyrpides N."/>
            <person name="Ovchinnikova G."/>
            <person name="Marsh T."/>
            <person name="Richardson P."/>
        </authorList>
    </citation>
    <scope>NUCLEOTIDE SEQUENCE [LARGE SCALE GENOMIC DNA]</scope>
    <source>
        <strain evidence="5">12D</strain>
    </source>
</reference>
<dbReference type="Pfam" id="PF00392">
    <property type="entry name" value="GntR"/>
    <property type="match status" value="1"/>
</dbReference>